<feature type="active site" description="Proton donor" evidence="8">
    <location>
        <position position="15"/>
    </location>
</feature>
<feature type="binding site" evidence="10">
    <location>
        <position position="15"/>
    </location>
    <ligand>
        <name>Mg(2+)</name>
        <dbReference type="ChEBI" id="CHEBI:18420"/>
    </ligand>
</feature>
<evidence type="ECO:0000256" key="4">
    <source>
        <dbReference type="ARBA" id="ARBA00022801"/>
    </source>
</evidence>
<evidence type="ECO:0000256" key="10">
    <source>
        <dbReference type="PIRSR" id="PIRSR004682-4"/>
    </source>
</evidence>
<dbReference type="GO" id="GO:0005975">
    <property type="term" value="P:carbohydrate metabolic process"/>
    <property type="evidence" value="ECO:0007669"/>
    <property type="project" value="InterPro"/>
</dbReference>
<evidence type="ECO:0000256" key="5">
    <source>
        <dbReference type="ARBA" id="ARBA00023277"/>
    </source>
</evidence>
<dbReference type="InterPro" id="IPR036412">
    <property type="entry name" value="HAD-like_sf"/>
</dbReference>
<comment type="cofactor">
    <cofactor evidence="10">
        <name>Zn(2+)</name>
        <dbReference type="ChEBI" id="CHEBI:29105"/>
    </cofactor>
</comment>
<dbReference type="NCBIfam" id="TIGR01662">
    <property type="entry name" value="HAD-SF-IIIA"/>
    <property type="match status" value="1"/>
</dbReference>
<dbReference type="Pfam" id="PF13242">
    <property type="entry name" value="Hydrolase_like"/>
    <property type="match status" value="1"/>
</dbReference>
<dbReference type="InterPro" id="IPR004446">
    <property type="entry name" value="Heptose_bisP_phosphatase"/>
</dbReference>
<feature type="active site" description="Proton donor" evidence="8">
    <location>
        <position position="13"/>
    </location>
</feature>
<evidence type="ECO:0000256" key="8">
    <source>
        <dbReference type="PIRSR" id="PIRSR004682-1"/>
    </source>
</evidence>
<keyword evidence="4 7" id="KW-0378">Hydrolase</keyword>
<reference evidence="11" key="1">
    <citation type="submission" date="2006-09" db="EMBL/GenBank/DDBJ databases">
        <title>Complete sequence of Rhodopseudomonas palustris BisA53.</title>
        <authorList>
            <consortium name="US DOE Joint Genome Institute"/>
            <person name="Copeland A."/>
            <person name="Lucas S."/>
            <person name="Lapidus A."/>
            <person name="Barry K."/>
            <person name="Detter J.C."/>
            <person name="Glavina del Rio T."/>
            <person name="Hammon N."/>
            <person name="Israni S."/>
            <person name="Dalin E."/>
            <person name="Tice H."/>
            <person name="Pitluck S."/>
            <person name="Chain P."/>
            <person name="Malfatti S."/>
            <person name="Shin M."/>
            <person name="Vergez L."/>
            <person name="Schmutz J."/>
            <person name="Larimer F."/>
            <person name="Land M."/>
            <person name="Hauser L."/>
            <person name="Pelletier D.A."/>
            <person name="Kyrpides N."/>
            <person name="Kim E."/>
            <person name="Harwood C.S."/>
            <person name="Oda Y."/>
            <person name="Richardson P."/>
        </authorList>
    </citation>
    <scope>NUCLEOTIDE SEQUENCE [LARGE SCALE GENOMIC DNA]</scope>
    <source>
        <strain evidence="11">BisA53</strain>
    </source>
</reference>
<dbReference type="STRING" id="316055.RPE_1450"/>
<dbReference type="GO" id="GO:0005737">
    <property type="term" value="C:cytoplasm"/>
    <property type="evidence" value="ECO:0007669"/>
    <property type="project" value="UniProtKB-SubCell"/>
</dbReference>
<evidence type="ECO:0000256" key="2">
    <source>
        <dbReference type="ARBA" id="ARBA00022490"/>
    </source>
</evidence>
<proteinExistence type="inferred from homology"/>
<dbReference type="AlphaFoldDB" id="Q07RN4"/>
<feature type="binding site" evidence="10">
    <location>
        <position position="94"/>
    </location>
    <ligand>
        <name>Zn(2+)</name>
        <dbReference type="ChEBI" id="CHEBI:29105"/>
    </ligand>
</feature>
<evidence type="ECO:0000256" key="7">
    <source>
        <dbReference type="PIRNR" id="PIRNR004682"/>
    </source>
</evidence>
<keyword evidence="3 10" id="KW-0479">Metal-binding</keyword>
<dbReference type="KEGG" id="rpe:RPE_1450"/>
<dbReference type="PANTHER" id="PTHR42891:SF1">
    <property type="entry name" value="D-GLYCERO-BETA-D-MANNO-HEPTOSE-1,7-BISPHOSPHATE 7-PHOSPHATASE"/>
    <property type="match status" value="1"/>
</dbReference>
<evidence type="ECO:0000256" key="1">
    <source>
        <dbReference type="ARBA" id="ARBA00004496"/>
    </source>
</evidence>
<keyword evidence="10" id="KW-0862">Zinc</keyword>
<feature type="site" description="Stabilizes the phosphoryl group" evidence="9">
    <location>
        <position position="55"/>
    </location>
</feature>
<dbReference type="NCBIfam" id="TIGR01656">
    <property type="entry name" value="Histidinol-ppas"/>
    <property type="match status" value="1"/>
</dbReference>
<feature type="site" description="Contributes to substrate recognition" evidence="9">
    <location>
        <position position="112"/>
    </location>
</feature>
<dbReference type="OrthoDB" id="9814110at2"/>
<accession>Q07RN4</accession>
<dbReference type="SUPFAM" id="SSF56784">
    <property type="entry name" value="HAD-like"/>
    <property type="match status" value="1"/>
</dbReference>
<dbReference type="EC" id="3.1.3.-" evidence="7"/>
<feature type="site" description="Stabilizes the phosphoryl group" evidence="9">
    <location>
        <position position="113"/>
    </location>
</feature>
<evidence type="ECO:0000256" key="3">
    <source>
        <dbReference type="ARBA" id="ARBA00022723"/>
    </source>
</evidence>
<keyword evidence="2 7" id="KW-0963">Cytoplasm</keyword>
<dbReference type="GO" id="GO:0046872">
    <property type="term" value="F:metal ion binding"/>
    <property type="evidence" value="ECO:0007669"/>
    <property type="project" value="UniProtKB-KW"/>
</dbReference>
<protein>
    <recommendedName>
        <fullName evidence="6 7">D,D-heptose 1,7-bisphosphate phosphatase</fullName>
        <ecNumber evidence="7">3.1.3.-</ecNumber>
    </recommendedName>
</protein>
<dbReference type="HOGENOM" id="CLU_085077_3_2_5"/>
<dbReference type="InterPro" id="IPR006543">
    <property type="entry name" value="Histidinol-phos"/>
</dbReference>
<keyword evidence="10" id="KW-0460">Magnesium</keyword>
<name>Q07RN4_RHOP5</name>
<feature type="binding site" evidence="10">
    <location>
        <position position="13"/>
    </location>
    <ligand>
        <name>Mg(2+)</name>
        <dbReference type="ChEBI" id="CHEBI:18420"/>
    </ligand>
</feature>
<feature type="binding site" evidence="10">
    <location>
        <position position="138"/>
    </location>
    <ligand>
        <name>Mg(2+)</name>
        <dbReference type="ChEBI" id="CHEBI:18420"/>
    </ligand>
</feature>
<gene>
    <name evidence="11" type="ordered locus">RPE_1450</name>
</gene>
<dbReference type="CDD" id="cd07503">
    <property type="entry name" value="HAD_HisB-N"/>
    <property type="match status" value="1"/>
</dbReference>
<dbReference type="Gene3D" id="3.40.50.1000">
    <property type="entry name" value="HAD superfamily/HAD-like"/>
    <property type="match status" value="1"/>
</dbReference>
<dbReference type="InterPro" id="IPR006549">
    <property type="entry name" value="HAD-SF_hydro_IIIA"/>
</dbReference>
<evidence type="ECO:0000256" key="9">
    <source>
        <dbReference type="PIRSR" id="PIRSR004682-3"/>
    </source>
</evidence>
<comment type="similarity">
    <text evidence="7">Belongs to the gmhB family.</text>
</comment>
<dbReference type="eggNOG" id="COG0241">
    <property type="taxonomic scope" value="Bacteria"/>
</dbReference>
<sequence length="177" mass="19546">MTARVPRPAAFLDRDGVINYNDHYVGSRDRFRWMPGVASAIRRLNDAGYYVFVISNQSGVARGMFSEDDVRALHVWMLAELASQGARIDDLRFCPYHPDGIVEAYRRVSDDRKPGPGMILDLMANWPVERERSFVIGDSPIDIEAAAAAGIAGHLFAGGDLDVFVADVLNKTQFAAS</sequence>
<comment type="cofactor">
    <cofactor evidence="10">
        <name>Mg(2+)</name>
        <dbReference type="ChEBI" id="CHEBI:18420"/>
    </cofactor>
</comment>
<dbReference type="EMBL" id="CP000463">
    <property type="protein sequence ID" value="ABJ05400.1"/>
    <property type="molecule type" value="Genomic_DNA"/>
</dbReference>
<dbReference type="GO" id="GO:0016791">
    <property type="term" value="F:phosphatase activity"/>
    <property type="evidence" value="ECO:0007669"/>
    <property type="project" value="InterPro"/>
</dbReference>
<dbReference type="InterPro" id="IPR023214">
    <property type="entry name" value="HAD_sf"/>
</dbReference>
<evidence type="ECO:0000313" key="11">
    <source>
        <dbReference type="EMBL" id="ABJ05400.1"/>
    </source>
</evidence>
<organism evidence="11">
    <name type="scientific">Rhodopseudomonas palustris (strain BisA53)</name>
    <dbReference type="NCBI Taxonomy" id="316055"/>
    <lineage>
        <taxon>Bacteria</taxon>
        <taxon>Pseudomonadati</taxon>
        <taxon>Pseudomonadota</taxon>
        <taxon>Alphaproteobacteria</taxon>
        <taxon>Hyphomicrobiales</taxon>
        <taxon>Nitrobacteraceae</taxon>
        <taxon>Rhodopseudomonas</taxon>
    </lineage>
</organism>
<evidence type="ECO:0000256" key="6">
    <source>
        <dbReference type="ARBA" id="ARBA00031828"/>
    </source>
</evidence>
<keyword evidence="5 7" id="KW-0119">Carbohydrate metabolism</keyword>
<dbReference type="PIRSF" id="PIRSF004682">
    <property type="entry name" value="GmhB"/>
    <property type="match status" value="1"/>
</dbReference>
<dbReference type="PANTHER" id="PTHR42891">
    <property type="entry name" value="D-GLYCERO-BETA-D-MANNO-HEPTOSE-1,7-BISPHOSPHATE 7-PHOSPHATASE"/>
    <property type="match status" value="1"/>
</dbReference>
<comment type="subcellular location">
    <subcellularLocation>
        <location evidence="1 7">Cytoplasm</location>
    </subcellularLocation>
</comment>